<name>A0A9P4QI11_9PLEO</name>
<protein>
    <recommendedName>
        <fullName evidence="4">Regulatory P domain-containing protein</fullName>
    </recommendedName>
</protein>
<dbReference type="PANTHER" id="PTHR38787">
    <property type="entry name" value="REGULATORY P DOMAIN-CONTAINING PROTEIN"/>
    <property type="match status" value="1"/>
</dbReference>
<evidence type="ECO:0000313" key="2">
    <source>
        <dbReference type="EMBL" id="KAF2726819.1"/>
    </source>
</evidence>
<dbReference type="Pfam" id="PF08309">
    <property type="entry name" value="LVIVD"/>
    <property type="match status" value="2"/>
</dbReference>
<evidence type="ECO:0008006" key="4">
    <source>
        <dbReference type="Google" id="ProtNLM"/>
    </source>
</evidence>
<evidence type="ECO:0000256" key="1">
    <source>
        <dbReference type="SAM" id="SignalP"/>
    </source>
</evidence>
<sequence>MRTMTLLLAALAAGAHAIPHPAKQIQTSSFGTSKASVASAAVSMETLMREKLEHHSAREEEGAFALDRYDAAEATTCSDGKAGEYKCKNVDMMGFLRHQDMGSSTRAGNDIWGQTDGTAFVEVLGNGSLVYVGRLPTQTVPDKWRDIKVIGDFAYIGSEAPNHGIQIFDLKKLLTVDISNPTTFSLKSLTGHFAGFGSSHNIVANEQTNMIYAVGTDPALDCRGGLWMIDVSDPAHPRDAGCVSSGGYVHDAQCVIYKGPGRKSYGHEICFNYNEDRLVIVDVTDRARPLQISSKRCKGVSYTHQGWLATDDMTYLLLDDEMDEWQMNGYAEDGRTTTYIVDVQDLEHPVFRSGYKSSQVAIDHNQYVVNGVAYQANYGAGLRIVDVSSLKEDFRGRRLSEIGYFDCRPEDDESGGETSFDGAWSVYPFFKSGYLLLNSIERGVYSLKLNRP</sequence>
<dbReference type="PANTHER" id="PTHR38787:SF1">
    <property type="entry name" value="REGULATORY P DOMAIN-CONTAINING PROTEIN"/>
    <property type="match status" value="1"/>
</dbReference>
<feature type="signal peptide" evidence="1">
    <location>
        <begin position="1"/>
        <end position="17"/>
    </location>
</feature>
<keyword evidence="1" id="KW-0732">Signal</keyword>
<keyword evidence="3" id="KW-1185">Reference proteome</keyword>
<dbReference type="InterPro" id="IPR027589">
    <property type="entry name" value="Choice_anch_B"/>
</dbReference>
<comment type="caution">
    <text evidence="2">The sequence shown here is derived from an EMBL/GenBank/DDBJ whole genome shotgun (WGS) entry which is preliminary data.</text>
</comment>
<feature type="chain" id="PRO_5040220339" description="Regulatory P domain-containing protein" evidence="1">
    <location>
        <begin position="18"/>
        <end position="452"/>
    </location>
</feature>
<dbReference type="Proteomes" id="UP000799444">
    <property type="component" value="Unassembled WGS sequence"/>
</dbReference>
<dbReference type="NCBIfam" id="TIGR04312">
    <property type="entry name" value="choice_anch_B"/>
    <property type="match status" value="1"/>
</dbReference>
<proteinExistence type="predicted"/>
<gene>
    <name evidence="2" type="ORF">EJ04DRAFT_597287</name>
</gene>
<dbReference type="GO" id="GO:0005576">
    <property type="term" value="C:extracellular region"/>
    <property type="evidence" value="ECO:0007669"/>
    <property type="project" value="TreeGrafter"/>
</dbReference>
<evidence type="ECO:0000313" key="3">
    <source>
        <dbReference type="Proteomes" id="UP000799444"/>
    </source>
</evidence>
<organism evidence="2 3">
    <name type="scientific">Polyplosphaeria fusca</name>
    <dbReference type="NCBI Taxonomy" id="682080"/>
    <lineage>
        <taxon>Eukaryota</taxon>
        <taxon>Fungi</taxon>
        <taxon>Dikarya</taxon>
        <taxon>Ascomycota</taxon>
        <taxon>Pezizomycotina</taxon>
        <taxon>Dothideomycetes</taxon>
        <taxon>Pleosporomycetidae</taxon>
        <taxon>Pleosporales</taxon>
        <taxon>Tetraplosphaeriaceae</taxon>
        <taxon>Polyplosphaeria</taxon>
    </lineage>
</organism>
<dbReference type="OrthoDB" id="2099887at2759"/>
<dbReference type="InterPro" id="IPR013211">
    <property type="entry name" value="LVIVD"/>
</dbReference>
<dbReference type="AlphaFoldDB" id="A0A9P4QI11"/>
<reference evidence="2" key="1">
    <citation type="journal article" date="2020" name="Stud. Mycol.">
        <title>101 Dothideomycetes genomes: a test case for predicting lifestyles and emergence of pathogens.</title>
        <authorList>
            <person name="Haridas S."/>
            <person name="Albert R."/>
            <person name="Binder M."/>
            <person name="Bloem J."/>
            <person name="Labutti K."/>
            <person name="Salamov A."/>
            <person name="Andreopoulos B."/>
            <person name="Baker S."/>
            <person name="Barry K."/>
            <person name="Bills G."/>
            <person name="Bluhm B."/>
            <person name="Cannon C."/>
            <person name="Castanera R."/>
            <person name="Culley D."/>
            <person name="Daum C."/>
            <person name="Ezra D."/>
            <person name="Gonzalez J."/>
            <person name="Henrissat B."/>
            <person name="Kuo A."/>
            <person name="Liang C."/>
            <person name="Lipzen A."/>
            <person name="Lutzoni F."/>
            <person name="Magnuson J."/>
            <person name="Mondo S."/>
            <person name="Nolan M."/>
            <person name="Ohm R."/>
            <person name="Pangilinan J."/>
            <person name="Park H.-J."/>
            <person name="Ramirez L."/>
            <person name="Alfaro M."/>
            <person name="Sun H."/>
            <person name="Tritt A."/>
            <person name="Yoshinaga Y."/>
            <person name="Zwiers L.-H."/>
            <person name="Turgeon B."/>
            <person name="Goodwin S."/>
            <person name="Spatafora J."/>
            <person name="Crous P."/>
            <person name="Grigoriev I."/>
        </authorList>
    </citation>
    <scope>NUCLEOTIDE SEQUENCE</scope>
    <source>
        <strain evidence="2">CBS 125425</strain>
    </source>
</reference>
<dbReference type="EMBL" id="ML996386">
    <property type="protein sequence ID" value="KAF2726819.1"/>
    <property type="molecule type" value="Genomic_DNA"/>
</dbReference>
<accession>A0A9P4QI11</accession>